<dbReference type="Proteomes" id="UP000828048">
    <property type="component" value="Chromosome 2"/>
</dbReference>
<protein>
    <submittedName>
        <fullName evidence="1">Uncharacterized protein</fullName>
    </submittedName>
</protein>
<comment type="caution">
    <text evidence="1">The sequence shown here is derived from an EMBL/GenBank/DDBJ whole genome shotgun (WGS) entry which is preliminary data.</text>
</comment>
<accession>A0ACB7X032</accession>
<proteinExistence type="predicted"/>
<organism evidence="1 2">
    <name type="scientific">Vaccinium darrowii</name>
    <dbReference type="NCBI Taxonomy" id="229202"/>
    <lineage>
        <taxon>Eukaryota</taxon>
        <taxon>Viridiplantae</taxon>
        <taxon>Streptophyta</taxon>
        <taxon>Embryophyta</taxon>
        <taxon>Tracheophyta</taxon>
        <taxon>Spermatophyta</taxon>
        <taxon>Magnoliopsida</taxon>
        <taxon>eudicotyledons</taxon>
        <taxon>Gunneridae</taxon>
        <taxon>Pentapetalae</taxon>
        <taxon>asterids</taxon>
        <taxon>Ericales</taxon>
        <taxon>Ericaceae</taxon>
        <taxon>Vaccinioideae</taxon>
        <taxon>Vaccinieae</taxon>
        <taxon>Vaccinium</taxon>
    </lineage>
</organism>
<gene>
    <name evidence="1" type="ORF">Vadar_011350</name>
</gene>
<name>A0ACB7X032_9ERIC</name>
<sequence length="84" mass="9512">MEDDSASSNSKLKEGLNPSSRYYFHHSDNAATKLCSKLLDGENWATWSRSVEIALSVKNKLGFVIGKFQKPSKSENPDEFDLWE</sequence>
<keyword evidence="2" id="KW-1185">Reference proteome</keyword>
<dbReference type="EMBL" id="CM037152">
    <property type="protein sequence ID" value="KAH7833954.1"/>
    <property type="molecule type" value="Genomic_DNA"/>
</dbReference>
<reference evidence="1 2" key="1">
    <citation type="journal article" date="2021" name="Hortic Res">
        <title>High-quality reference genome and annotation aids understanding of berry development for evergreen blueberry (Vaccinium darrowii).</title>
        <authorList>
            <person name="Yu J."/>
            <person name="Hulse-Kemp A.M."/>
            <person name="Babiker E."/>
            <person name="Staton M."/>
        </authorList>
    </citation>
    <scope>NUCLEOTIDE SEQUENCE [LARGE SCALE GENOMIC DNA]</scope>
    <source>
        <strain evidence="2">cv. NJ 8807/NJ 8810</strain>
        <tissue evidence="1">Young leaf</tissue>
    </source>
</reference>
<evidence type="ECO:0000313" key="1">
    <source>
        <dbReference type="EMBL" id="KAH7833954.1"/>
    </source>
</evidence>
<evidence type="ECO:0000313" key="2">
    <source>
        <dbReference type="Proteomes" id="UP000828048"/>
    </source>
</evidence>